<evidence type="ECO:0000313" key="2">
    <source>
        <dbReference type="Proteomes" id="UP000593910"/>
    </source>
</evidence>
<dbReference type="EMBL" id="CP041165">
    <property type="protein sequence ID" value="QOP41661.1"/>
    <property type="molecule type" value="Genomic_DNA"/>
</dbReference>
<evidence type="ECO:0008006" key="3">
    <source>
        <dbReference type="Google" id="ProtNLM"/>
    </source>
</evidence>
<gene>
    <name evidence="1" type="ORF">FJR03_07870</name>
</gene>
<name>A0A7M1AW21_9BACT</name>
<dbReference type="InterPro" id="IPR038763">
    <property type="entry name" value="DHH_sf"/>
</dbReference>
<dbReference type="SUPFAM" id="SSF64182">
    <property type="entry name" value="DHH phosphoesterases"/>
    <property type="match status" value="1"/>
</dbReference>
<dbReference type="AlphaFoldDB" id="A0A7M1AW21"/>
<dbReference type="Proteomes" id="UP000593910">
    <property type="component" value="Chromosome"/>
</dbReference>
<sequence length="221" mass="25333">MIELSKIKESKHIVLISDNKSFSLANVLYSYILTLHKKVSLVVDEELDRKFAFLPWFGKVRKQVPSSCDLEIKISLDTLGVYEEFQSESIKINAKMATAFYSSLLIEDEIKSVLCESKKLSVLSELIVLGADCQLCYRFLRESRSLALFRMRAEMFANFLLKEDGTLAEVYIDDEILKKSGASLEDAFFISKELLEIVHVDRVVLIKQDENKVIKEIKGYN</sequence>
<evidence type="ECO:0000313" key="1">
    <source>
        <dbReference type="EMBL" id="QOP41661.1"/>
    </source>
</evidence>
<reference evidence="1 2" key="1">
    <citation type="submission" date="2019-06" db="EMBL/GenBank/DDBJ databases">
        <title>Sulfurimonas gotlandica sp. nov., a chemoautotrophic and psychrotolerant epsilonproteobacterium isolated from a pelagic redoxcline, and an emended description of the genus Sulfurimonas.</title>
        <authorList>
            <person name="Wang S."/>
            <person name="Jiang L."/>
            <person name="Shao Z."/>
        </authorList>
    </citation>
    <scope>NUCLEOTIDE SEQUENCE [LARGE SCALE GENOMIC DNA]</scope>
    <source>
        <strain evidence="1 2">B2</strain>
    </source>
</reference>
<dbReference type="RefSeq" id="WP_193112979.1">
    <property type="nucleotide sequence ID" value="NZ_CP041165.1"/>
</dbReference>
<keyword evidence="2" id="KW-1185">Reference proteome</keyword>
<accession>A0A7M1AW21</accession>
<dbReference type="KEGG" id="smax:FJR03_07870"/>
<organism evidence="1 2">
    <name type="scientific">Sulfurimonas marina</name>
    <dbReference type="NCBI Taxonomy" id="2590551"/>
    <lineage>
        <taxon>Bacteria</taxon>
        <taxon>Pseudomonadati</taxon>
        <taxon>Campylobacterota</taxon>
        <taxon>Epsilonproteobacteria</taxon>
        <taxon>Campylobacterales</taxon>
        <taxon>Sulfurimonadaceae</taxon>
        <taxon>Sulfurimonas</taxon>
    </lineage>
</organism>
<proteinExistence type="predicted"/>
<protein>
    <recommendedName>
        <fullName evidence="3">Phosphoesterase</fullName>
    </recommendedName>
</protein>